<keyword evidence="2" id="KW-0808">Transferase</keyword>
<gene>
    <name evidence="3" type="primary">wcaF</name>
    <name evidence="3" type="ORF">IDJ76_07395</name>
</gene>
<accession>A0A926NKI4</accession>
<name>A0A926NKI4_9SPHI</name>
<keyword evidence="4" id="KW-1185">Reference proteome</keyword>
<dbReference type="RefSeq" id="WP_191162275.1">
    <property type="nucleotide sequence ID" value="NZ_JACWMX010000002.1"/>
</dbReference>
<dbReference type="EMBL" id="JACWMX010000002">
    <property type="protein sequence ID" value="MBD1392916.1"/>
    <property type="molecule type" value="Genomic_DNA"/>
</dbReference>
<dbReference type="Gene3D" id="2.160.10.10">
    <property type="entry name" value="Hexapeptide repeat proteins"/>
    <property type="match status" value="1"/>
</dbReference>
<dbReference type="SUPFAM" id="SSF51161">
    <property type="entry name" value="Trimeric LpxA-like enzymes"/>
    <property type="match status" value="1"/>
</dbReference>
<dbReference type="Proteomes" id="UP000619078">
    <property type="component" value="Unassembled WGS sequence"/>
</dbReference>
<protein>
    <submittedName>
        <fullName evidence="3">Colanic acid biosynthesis acetyltransferase WcaF</fullName>
    </submittedName>
</protein>
<dbReference type="InterPro" id="IPR011004">
    <property type="entry name" value="Trimer_LpxA-like_sf"/>
</dbReference>
<dbReference type="NCBIfam" id="NF007797">
    <property type="entry name" value="PRK10502.1"/>
    <property type="match status" value="1"/>
</dbReference>
<evidence type="ECO:0000313" key="3">
    <source>
        <dbReference type="EMBL" id="MBD1392916.1"/>
    </source>
</evidence>
<dbReference type="CDD" id="cd05825">
    <property type="entry name" value="LbH_wcaF_like"/>
    <property type="match status" value="1"/>
</dbReference>
<dbReference type="PANTHER" id="PTHR23416:SF23">
    <property type="entry name" value="ACETYLTRANSFERASE C18B11.09C-RELATED"/>
    <property type="match status" value="1"/>
</dbReference>
<evidence type="ECO:0000313" key="4">
    <source>
        <dbReference type="Proteomes" id="UP000619078"/>
    </source>
</evidence>
<evidence type="ECO:0000256" key="1">
    <source>
        <dbReference type="ARBA" id="ARBA00007274"/>
    </source>
</evidence>
<proteinExistence type="inferred from homology"/>
<reference evidence="3" key="1">
    <citation type="submission" date="2020-09" db="EMBL/GenBank/DDBJ databases">
        <title>Novel species of Mucilaginibacter isolated from a glacier on the Tibetan Plateau.</title>
        <authorList>
            <person name="Liu Q."/>
            <person name="Xin Y.-H."/>
        </authorList>
    </citation>
    <scope>NUCLEOTIDE SEQUENCE</scope>
    <source>
        <strain evidence="3">ZB1P21</strain>
    </source>
</reference>
<sequence length="183" mass="20026">MQKTDLGIYNNYPYNPGGSKLKRALWFYINALIFKNSLFPISGIKVAILRSFGSSIGRKVVIRHRVNIKYPWLLKVGNNSWLGDAVWIDNLVPVTIGSNVCISQAAILQTGNHNYKKVTFDLITGPIIIEDGVWIGCGAIVTAGVIAATHSVLSAGSVATKNLLPYSIYQGNPAVKVRDREIL</sequence>
<dbReference type="AlphaFoldDB" id="A0A926NKI4"/>
<dbReference type="GO" id="GO:0005829">
    <property type="term" value="C:cytosol"/>
    <property type="evidence" value="ECO:0007669"/>
    <property type="project" value="TreeGrafter"/>
</dbReference>
<organism evidence="3 4">
    <name type="scientific">Mucilaginibacter glaciei</name>
    <dbReference type="NCBI Taxonomy" id="2772109"/>
    <lineage>
        <taxon>Bacteria</taxon>
        <taxon>Pseudomonadati</taxon>
        <taxon>Bacteroidota</taxon>
        <taxon>Sphingobacteriia</taxon>
        <taxon>Sphingobacteriales</taxon>
        <taxon>Sphingobacteriaceae</taxon>
        <taxon>Mucilaginibacter</taxon>
    </lineage>
</organism>
<dbReference type="InterPro" id="IPR051159">
    <property type="entry name" value="Hexapeptide_acetyltransf"/>
</dbReference>
<dbReference type="GO" id="GO:0008374">
    <property type="term" value="F:O-acyltransferase activity"/>
    <property type="evidence" value="ECO:0007669"/>
    <property type="project" value="TreeGrafter"/>
</dbReference>
<dbReference type="PANTHER" id="PTHR23416">
    <property type="entry name" value="SIALIC ACID SYNTHASE-RELATED"/>
    <property type="match status" value="1"/>
</dbReference>
<comment type="similarity">
    <text evidence="1">Belongs to the transferase hexapeptide repeat family.</text>
</comment>
<evidence type="ECO:0000256" key="2">
    <source>
        <dbReference type="ARBA" id="ARBA00022679"/>
    </source>
</evidence>
<comment type="caution">
    <text evidence="3">The sequence shown here is derived from an EMBL/GenBank/DDBJ whole genome shotgun (WGS) entry which is preliminary data.</text>
</comment>